<evidence type="ECO:0000313" key="8">
    <source>
        <dbReference type="Proteomes" id="UP001336314"/>
    </source>
</evidence>
<dbReference type="RefSeq" id="WP_330128489.1">
    <property type="nucleotide sequence ID" value="NZ_JAUHLI010000006.1"/>
</dbReference>
<name>A0ABU7J4G5_9GAMM</name>
<gene>
    <name evidence="7" type="ORF">QWY20_07990</name>
</gene>
<organism evidence="7 8">
    <name type="scientific">Alkalimonas cellulosilytica</name>
    <dbReference type="NCBI Taxonomy" id="3058395"/>
    <lineage>
        <taxon>Bacteria</taxon>
        <taxon>Pseudomonadati</taxon>
        <taxon>Pseudomonadota</taxon>
        <taxon>Gammaproteobacteria</taxon>
        <taxon>Alkalimonas</taxon>
    </lineage>
</organism>
<dbReference type="Pfam" id="PF06629">
    <property type="entry name" value="MipA"/>
    <property type="match status" value="1"/>
</dbReference>
<keyword evidence="8" id="KW-1185">Reference proteome</keyword>
<dbReference type="PANTHER" id="PTHR38776">
    <property type="entry name" value="MLTA-INTERACTING PROTEIN-RELATED"/>
    <property type="match status" value="1"/>
</dbReference>
<comment type="caution">
    <text evidence="7">The sequence shown here is derived from an EMBL/GenBank/DDBJ whole genome shotgun (WGS) entry which is preliminary data.</text>
</comment>
<comment type="similarity">
    <text evidence="2">Belongs to the MipA/OmpV family.</text>
</comment>
<dbReference type="PANTHER" id="PTHR38776:SF1">
    <property type="entry name" value="MLTA-INTERACTING PROTEIN-RELATED"/>
    <property type="match status" value="1"/>
</dbReference>
<evidence type="ECO:0000256" key="4">
    <source>
        <dbReference type="ARBA" id="ARBA00023136"/>
    </source>
</evidence>
<comment type="subcellular location">
    <subcellularLocation>
        <location evidence="1">Cell outer membrane</location>
    </subcellularLocation>
</comment>
<dbReference type="SUPFAM" id="SSF103515">
    <property type="entry name" value="Autotransporter"/>
    <property type="match status" value="1"/>
</dbReference>
<reference evidence="7 8" key="1">
    <citation type="submission" date="2023-07" db="EMBL/GenBank/DDBJ databases">
        <title>Alkalimonas sp., MEB108 novel, alkaliphilic bacterium isolated from Lonar Lake, India.</title>
        <authorList>
            <person name="Joshi A."/>
            <person name="Thite S."/>
        </authorList>
    </citation>
    <scope>NUCLEOTIDE SEQUENCE [LARGE SCALE GENOMIC DNA]</scope>
    <source>
        <strain evidence="7 8">MEB108</strain>
    </source>
</reference>
<proteinExistence type="inferred from homology"/>
<sequence length="255" mass="29226">MRYRYTLCTTFIAVSLFWQPSAYADSETVRPEPRGFIYGIGVGLNQELYQDYRRRIVPIPVIGYRGERLSVYGPFISYELLQQDGLTLTARIAPRFAGTDASKSPVFEGMQKRKTSMDAGVGLRYDWQNIRLETSWLHDVLGNSDGYEVRNRIGYQHRFGPVFVEPHVSLDYSNARLVNYYYGVRPEEATSNRPAYQAGSAWNPGVGVSVATPIFFGGMTRLGLDHRWYDDAIADSPLTDRRRGFQLFFSFSRFF</sequence>
<accession>A0ABU7J4G5</accession>
<feature type="signal peptide" evidence="6">
    <location>
        <begin position="1"/>
        <end position="24"/>
    </location>
</feature>
<dbReference type="InterPro" id="IPR010583">
    <property type="entry name" value="MipA"/>
</dbReference>
<evidence type="ECO:0000256" key="2">
    <source>
        <dbReference type="ARBA" id="ARBA00005722"/>
    </source>
</evidence>
<keyword evidence="3 6" id="KW-0732">Signal</keyword>
<evidence type="ECO:0000256" key="3">
    <source>
        <dbReference type="ARBA" id="ARBA00022729"/>
    </source>
</evidence>
<feature type="chain" id="PRO_5045726690" evidence="6">
    <location>
        <begin position="25"/>
        <end position="255"/>
    </location>
</feature>
<keyword evidence="5" id="KW-0998">Cell outer membrane</keyword>
<evidence type="ECO:0000313" key="7">
    <source>
        <dbReference type="EMBL" id="MEE2001391.1"/>
    </source>
</evidence>
<evidence type="ECO:0000256" key="5">
    <source>
        <dbReference type="ARBA" id="ARBA00023237"/>
    </source>
</evidence>
<dbReference type="Proteomes" id="UP001336314">
    <property type="component" value="Unassembled WGS sequence"/>
</dbReference>
<dbReference type="EMBL" id="JAUHLI010000006">
    <property type="protein sequence ID" value="MEE2001391.1"/>
    <property type="molecule type" value="Genomic_DNA"/>
</dbReference>
<dbReference type="InterPro" id="IPR036709">
    <property type="entry name" value="Autotransporte_beta_dom_sf"/>
</dbReference>
<evidence type="ECO:0000256" key="6">
    <source>
        <dbReference type="SAM" id="SignalP"/>
    </source>
</evidence>
<protein>
    <submittedName>
        <fullName evidence="7">MipA/OmpV family protein</fullName>
    </submittedName>
</protein>
<keyword evidence="4" id="KW-0472">Membrane</keyword>
<evidence type="ECO:0000256" key="1">
    <source>
        <dbReference type="ARBA" id="ARBA00004442"/>
    </source>
</evidence>